<keyword evidence="1" id="KW-0132">Cell division</keyword>
<dbReference type="Proteomes" id="UP000191897">
    <property type="component" value="Unassembled WGS sequence"/>
</dbReference>
<evidence type="ECO:0000313" key="4">
    <source>
        <dbReference type="Proteomes" id="UP000191897"/>
    </source>
</evidence>
<proteinExistence type="inferred from homology"/>
<dbReference type="RefSeq" id="WP_003506245.1">
    <property type="nucleotide sequence ID" value="NZ_LT009731.1"/>
</dbReference>
<dbReference type="InterPro" id="IPR019734">
    <property type="entry name" value="TPR_rpt"/>
</dbReference>
<keyword evidence="1" id="KW-0175">Coiled coil</keyword>
<dbReference type="InterPro" id="IPR011990">
    <property type="entry name" value="TPR-like_helical_dom_sf"/>
</dbReference>
<dbReference type="AlphaFoldDB" id="A0A1S7RVF9"/>
<feature type="compositionally biased region" description="Low complexity" evidence="2">
    <location>
        <begin position="178"/>
        <end position="191"/>
    </location>
</feature>
<reference evidence="3 4" key="1">
    <citation type="submission" date="2016-01" db="EMBL/GenBank/DDBJ databases">
        <authorList>
            <person name="Oliw E.H."/>
        </authorList>
    </citation>
    <scope>NUCLEOTIDE SEQUENCE [LARGE SCALE GENOMIC DNA]</scope>
    <source>
        <strain evidence="3 4">Kerr 14</strain>
    </source>
</reference>
<feature type="region of interest" description="Disordered" evidence="2">
    <location>
        <begin position="98"/>
        <end position="205"/>
    </location>
</feature>
<sequence length="339" mass="35334" precursor="true">MKKLVVAGMLGLAACTGLSGAAVSGPLFGAGGSFGTINSQQQLPVVRVQANEAYRVQQLEEQIRQLNGRIEEMSFQLLQMQETIRKAQEDNEFRFQELEGGNAGGKGASPTAAPKKKAEASPVNPASPPTDDVATIIETPPEGGASVSPSAPSSAPTGAPGETTLGSIELDSKGMPIGGTLNSGASNSSGNLPGVTTGNSARKTDPVNTAALTSEGDIYQAAYGHVLSGDYKLAEQGFQQYLQGYPKGTKAADASFWLGEAQYSQGKFNEAAKTFLNGHQAYGKSPKAPEMLMKLGMSLAALDNTETACATLREVPKRYPNASKTVLTKVASEQKRLSC</sequence>
<comment type="function">
    <text evidence="1">Mediates coordination of peptidoglycan synthesis and outer membrane constriction during cell division.</text>
</comment>
<dbReference type="EMBL" id="FBWC01000027">
    <property type="protein sequence ID" value="CUX58229.1"/>
    <property type="molecule type" value="Genomic_DNA"/>
</dbReference>
<dbReference type="PROSITE" id="PS51257">
    <property type="entry name" value="PROKAR_LIPOPROTEIN"/>
    <property type="match status" value="1"/>
</dbReference>
<comment type="subcellular location">
    <subcellularLocation>
        <location evidence="1">Periplasm</location>
    </subcellularLocation>
</comment>
<feature type="coiled-coil region" evidence="1">
    <location>
        <begin position="49"/>
        <end position="90"/>
    </location>
</feature>
<evidence type="ECO:0000256" key="2">
    <source>
        <dbReference type="SAM" id="MobiDB-lite"/>
    </source>
</evidence>
<keyword evidence="1" id="KW-0131">Cell cycle</keyword>
<dbReference type="Pfam" id="PF13432">
    <property type="entry name" value="TPR_16"/>
    <property type="match status" value="1"/>
</dbReference>
<organism evidence="3 4">
    <name type="scientific">Agrobacterium tumefaciens str. Kerr 14</name>
    <dbReference type="NCBI Taxonomy" id="1183424"/>
    <lineage>
        <taxon>Bacteria</taxon>
        <taxon>Pseudomonadati</taxon>
        <taxon>Pseudomonadota</taxon>
        <taxon>Alphaproteobacteria</taxon>
        <taxon>Hyphomicrobiales</taxon>
        <taxon>Rhizobiaceae</taxon>
        <taxon>Rhizobium/Agrobacterium group</taxon>
        <taxon>Agrobacterium</taxon>
        <taxon>Agrobacterium tumefaciens complex</taxon>
    </lineage>
</organism>
<dbReference type="NCBIfam" id="TIGR02795">
    <property type="entry name" value="tol_pal_ybgF"/>
    <property type="match status" value="1"/>
</dbReference>
<feature type="chain" id="PRO_5010592532" description="Cell division coordinator CpoB" evidence="1">
    <location>
        <begin position="22"/>
        <end position="339"/>
    </location>
</feature>
<dbReference type="InterPro" id="IPR014162">
    <property type="entry name" value="CpoB_C"/>
</dbReference>
<protein>
    <recommendedName>
        <fullName evidence="1">Cell division coordinator CpoB</fullName>
    </recommendedName>
</protein>
<comment type="similarity">
    <text evidence="1">Belongs to the CpoB family.</text>
</comment>
<dbReference type="Gene3D" id="1.25.40.10">
    <property type="entry name" value="Tetratricopeptide repeat domain"/>
    <property type="match status" value="1"/>
</dbReference>
<keyword evidence="1" id="KW-0574">Periplasm</keyword>
<dbReference type="Pfam" id="PF13174">
    <property type="entry name" value="TPR_6"/>
    <property type="match status" value="1"/>
</dbReference>
<dbReference type="InterPro" id="IPR034706">
    <property type="entry name" value="CpoB"/>
</dbReference>
<dbReference type="GO" id="GO:0043093">
    <property type="term" value="P:FtsZ-dependent cytokinesis"/>
    <property type="evidence" value="ECO:0007669"/>
    <property type="project" value="UniProtKB-UniRule"/>
</dbReference>
<feature type="compositionally biased region" description="Low complexity" evidence="2">
    <location>
        <begin position="140"/>
        <end position="161"/>
    </location>
</feature>
<evidence type="ECO:0000256" key="1">
    <source>
        <dbReference type="HAMAP-Rule" id="MF_02066"/>
    </source>
</evidence>
<dbReference type="SUPFAM" id="SSF48452">
    <property type="entry name" value="TPR-like"/>
    <property type="match status" value="1"/>
</dbReference>
<dbReference type="GO" id="GO:0030288">
    <property type="term" value="C:outer membrane-bounded periplasmic space"/>
    <property type="evidence" value="ECO:0007669"/>
    <property type="project" value="UniProtKB-UniRule"/>
</dbReference>
<keyword evidence="1" id="KW-0732">Signal</keyword>
<dbReference type="HAMAP" id="MF_02066">
    <property type="entry name" value="CpoB"/>
    <property type="match status" value="1"/>
</dbReference>
<name>A0A1S7RVF9_AGRTU</name>
<evidence type="ECO:0000313" key="3">
    <source>
        <dbReference type="EMBL" id="CUX58229.1"/>
    </source>
</evidence>
<gene>
    <name evidence="1" type="primary">cpoB</name>
    <name evidence="3" type="ORF">AGR4C_Lc50167</name>
</gene>
<dbReference type="GeneID" id="92924356"/>
<accession>A0A1S7RVF9</accession>
<feature type="compositionally biased region" description="Polar residues" evidence="2">
    <location>
        <begin position="194"/>
        <end position="205"/>
    </location>
</feature>
<feature type="signal peptide" evidence="1">
    <location>
        <begin position="1"/>
        <end position="21"/>
    </location>
</feature>